<dbReference type="GO" id="GO:0019808">
    <property type="term" value="F:polyamine binding"/>
    <property type="evidence" value="ECO:0007669"/>
    <property type="project" value="InterPro"/>
</dbReference>
<dbReference type="SUPFAM" id="SSF53850">
    <property type="entry name" value="Periplasmic binding protein-like II"/>
    <property type="match status" value="1"/>
</dbReference>
<dbReference type="Proteomes" id="UP000617145">
    <property type="component" value="Unassembled WGS sequence"/>
</dbReference>
<keyword evidence="3" id="KW-0732">Signal</keyword>
<dbReference type="InterPro" id="IPR006311">
    <property type="entry name" value="TAT_signal"/>
</dbReference>
<dbReference type="GO" id="GO:0015846">
    <property type="term" value="P:polyamine transport"/>
    <property type="evidence" value="ECO:0007669"/>
    <property type="project" value="InterPro"/>
</dbReference>
<dbReference type="Pfam" id="PF13416">
    <property type="entry name" value="SBP_bac_8"/>
    <property type="match status" value="1"/>
</dbReference>
<sequence length="394" mass="43801">MSKFTKTGAITRRSMLKGSGTLALAGAMSALPSPFIRNAEAATLEIRALMWEPYVLPAMIAEFEAEHGVKFTTTFFDGNSEAYNKLKLGGTRDFDLAQADGFWSRLYSREGLIRDIDLSKISSMDNVFPAFTAPEYELLTEETSGAAIGVPFCWGGYGITYNADEVSEEEVSSLGVLFDAEKAGHLSASARFEENIALAAILVTARMGTQGDPRPDGKPFNPYVLTDAELDGVQALLIEQKGLLMTRYQDLGTLNNLMRSGIVWAAPEFSQVFRQLQQLKREGKRVPNIQHRLQAEEGGLGWIDSWMVTSGVEDSEKLEVCHRYLDTILRPEHMKAIADKAGTSTCVDIRDLSTEEERELFLMDRTAELKGLHMFDQPSSPEKWERVWSNMEAA</sequence>
<evidence type="ECO:0000313" key="5">
    <source>
        <dbReference type="EMBL" id="GGG68625.1"/>
    </source>
</evidence>
<proteinExistence type="predicted"/>
<keyword evidence="2" id="KW-0813">Transport</keyword>
<evidence type="ECO:0000313" key="6">
    <source>
        <dbReference type="Proteomes" id="UP000617145"/>
    </source>
</evidence>
<evidence type="ECO:0000256" key="3">
    <source>
        <dbReference type="ARBA" id="ARBA00022729"/>
    </source>
</evidence>
<dbReference type="AlphaFoldDB" id="A0A8J2ZIW3"/>
<dbReference type="InterPro" id="IPR001188">
    <property type="entry name" value="Sperm_putr-bd"/>
</dbReference>
<dbReference type="PROSITE" id="PS51318">
    <property type="entry name" value="TAT"/>
    <property type="match status" value="1"/>
</dbReference>
<dbReference type="PRINTS" id="PR00909">
    <property type="entry name" value="SPERMDNBNDNG"/>
</dbReference>
<organism evidence="5 6">
    <name type="scientific">Salipiger pallidus</name>
    <dbReference type="NCBI Taxonomy" id="1775170"/>
    <lineage>
        <taxon>Bacteria</taxon>
        <taxon>Pseudomonadati</taxon>
        <taxon>Pseudomonadota</taxon>
        <taxon>Alphaproteobacteria</taxon>
        <taxon>Rhodobacterales</taxon>
        <taxon>Roseobacteraceae</taxon>
        <taxon>Salipiger</taxon>
    </lineage>
</organism>
<evidence type="ECO:0000256" key="2">
    <source>
        <dbReference type="ARBA" id="ARBA00022448"/>
    </source>
</evidence>
<reference evidence="5" key="1">
    <citation type="journal article" date="2014" name="Int. J. Syst. Evol. Microbiol.">
        <title>Complete genome sequence of Corynebacterium casei LMG S-19264T (=DSM 44701T), isolated from a smear-ripened cheese.</title>
        <authorList>
            <consortium name="US DOE Joint Genome Institute (JGI-PGF)"/>
            <person name="Walter F."/>
            <person name="Albersmeier A."/>
            <person name="Kalinowski J."/>
            <person name="Ruckert C."/>
        </authorList>
    </citation>
    <scope>NUCLEOTIDE SEQUENCE</scope>
    <source>
        <strain evidence="5">CGMCC 1.15762</strain>
    </source>
</reference>
<name>A0A8J2ZIW3_9RHOB</name>
<dbReference type="Gene3D" id="3.40.190.10">
    <property type="entry name" value="Periplasmic binding protein-like II"/>
    <property type="match status" value="2"/>
</dbReference>
<comment type="subcellular location">
    <subcellularLocation>
        <location evidence="1">Periplasm</location>
    </subcellularLocation>
</comment>
<dbReference type="PANTHER" id="PTHR30222">
    <property type="entry name" value="SPERMIDINE/PUTRESCINE-BINDING PERIPLASMIC PROTEIN"/>
    <property type="match status" value="1"/>
</dbReference>
<protein>
    <submittedName>
        <fullName evidence="5">ABC transporter</fullName>
    </submittedName>
</protein>
<gene>
    <name evidence="5" type="ORF">GCM10011415_14790</name>
</gene>
<keyword evidence="6" id="KW-1185">Reference proteome</keyword>
<dbReference type="RefSeq" id="WP_188789574.1">
    <property type="nucleotide sequence ID" value="NZ_BMJV01000002.1"/>
</dbReference>
<dbReference type="InterPro" id="IPR006059">
    <property type="entry name" value="SBP"/>
</dbReference>
<dbReference type="EMBL" id="BMJV01000002">
    <property type="protein sequence ID" value="GGG68625.1"/>
    <property type="molecule type" value="Genomic_DNA"/>
</dbReference>
<dbReference type="GO" id="GO:0042597">
    <property type="term" value="C:periplasmic space"/>
    <property type="evidence" value="ECO:0007669"/>
    <property type="project" value="UniProtKB-SubCell"/>
</dbReference>
<comment type="caution">
    <text evidence="5">The sequence shown here is derived from an EMBL/GenBank/DDBJ whole genome shotgun (WGS) entry which is preliminary data.</text>
</comment>
<evidence type="ECO:0000256" key="4">
    <source>
        <dbReference type="ARBA" id="ARBA00022764"/>
    </source>
</evidence>
<dbReference type="PANTHER" id="PTHR30222:SF17">
    <property type="entry name" value="SPERMIDINE_PUTRESCINE-BINDING PERIPLASMIC PROTEIN"/>
    <property type="match status" value="1"/>
</dbReference>
<evidence type="ECO:0000256" key="1">
    <source>
        <dbReference type="ARBA" id="ARBA00004418"/>
    </source>
</evidence>
<accession>A0A8J2ZIW3</accession>
<keyword evidence="4" id="KW-0574">Periplasm</keyword>
<reference evidence="5" key="2">
    <citation type="submission" date="2020-09" db="EMBL/GenBank/DDBJ databases">
        <authorList>
            <person name="Sun Q."/>
            <person name="Zhou Y."/>
        </authorList>
    </citation>
    <scope>NUCLEOTIDE SEQUENCE</scope>
    <source>
        <strain evidence="5">CGMCC 1.15762</strain>
    </source>
</reference>